<protein>
    <recommendedName>
        <fullName evidence="1">A to I editase domain-containing protein</fullName>
    </recommendedName>
</protein>
<dbReference type="Pfam" id="PF02137">
    <property type="entry name" value="A_deamin"/>
    <property type="match status" value="1"/>
</dbReference>
<dbReference type="AlphaFoldDB" id="A0A0D2BXP8"/>
<dbReference type="PROSITE" id="PS50141">
    <property type="entry name" value="A_DEAMIN_EDITASE"/>
    <property type="match status" value="1"/>
</dbReference>
<feature type="domain" description="A to I editase" evidence="1">
    <location>
        <begin position="56"/>
        <end position="353"/>
    </location>
</feature>
<accession>A0A0D2BXP8</accession>
<organism evidence="2 3">
    <name type="scientific">Exophiala spinifera</name>
    <dbReference type="NCBI Taxonomy" id="91928"/>
    <lineage>
        <taxon>Eukaryota</taxon>
        <taxon>Fungi</taxon>
        <taxon>Dikarya</taxon>
        <taxon>Ascomycota</taxon>
        <taxon>Pezizomycotina</taxon>
        <taxon>Eurotiomycetes</taxon>
        <taxon>Chaetothyriomycetidae</taxon>
        <taxon>Chaetothyriales</taxon>
        <taxon>Herpotrichiellaceae</taxon>
        <taxon>Exophiala</taxon>
    </lineage>
</organism>
<dbReference type="GO" id="GO:0043829">
    <property type="term" value="F:tRNA-specific adenosine-37 deaminase activity"/>
    <property type="evidence" value="ECO:0007669"/>
    <property type="project" value="TreeGrafter"/>
</dbReference>
<name>A0A0D2BXP8_9EURO</name>
<dbReference type="GO" id="GO:0002100">
    <property type="term" value="P:tRNA wobble adenosine to inosine editing"/>
    <property type="evidence" value="ECO:0007669"/>
    <property type="project" value="InterPro"/>
</dbReference>
<reference evidence="2 3" key="1">
    <citation type="submission" date="2015-01" db="EMBL/GenBank/DDBJ databases">
        <title>The Genome Sequence of Exophiala spinifera CBS89968.</title>
        <authorList>
            <consortium name="The Broad Institute Genomics Platform"/>
            <person name="Cuomo C."/>
            <person name="de Hoog S."/>
            <person name="Gorbushina A."/>
            <person name="Stielow B."/>
            <person name="Teixiera M."/>
            <person name="Abouelleil A."/>
            <person name="Chapman S.B."/>
            <person name="Priest M."/>
            <person name="Young S.K."/>
            <person name="Wortman J."/>
            <person name="Nusbaum C."/>
            <person name="Birren B."/>
        </authorList>
    </citation>
    <scope>NUCLEOTIDE SEQUENCE [LARGE SCALE GENOMIC DNA]</scope>
    <source>
        <strain evidence="2 3">CBS 89968</strain>
    </source>
</reference>
<dbReference type="STRING" id="91928.A0A0D2BXP8"/>
<evidence type="ECO:0000313" key="3">
    <source>
        <dbReference type="Proteomes" id="UP000053328"/>
    </source>
</evidence>
<proteinExistence type="predicted"/>
<dbReference type="OrthoDB" id="10268011at2759"/>
<dbReference type="HOGENOM" id="CLU_005382_2_1_1"/>
<gene>
    <name evidence="2" type="ORF">PV08_06070</name>
</gene>
<dbReference type="VEuPathDB" id="FungiDB:PV08_06070"/>
<dbReference type="PANTHER" id="PTHR47803">
    <property type="entry name" value="TRNA-SPECIFIC ADENOSINE DEAMINASE 1"/>
    <property type="match status" value="1"/>
</dbReference>
<dbReference type="EMBL" id="KN847495">
    <property type="protein sequence ID" value="KIW16019.1"/>
    <property type="molecule type" value="Genomic_DNA"/>
</dbReference>
<evidence type="ECO:0000313" key="2">
    <source>
        <dbReference type="EMBL" id="KIW16019.1"/>
    </source>
</evidence>
<dbReference type="InterPro" id="IPR042935">
    <property type="entry name" value="Tad1"/>
</dbReference>
<keyword evidence="3" id="KW-1185">Reference proteome</keyword>
<dbReference type="InterPro" id="IPR002466">
    <property type="entry name" value="A_deamin"/>
</dbReference>
<dbReference type="GeneID" id="27333153"/>
<sequence length="432" mass="48172">MRPSPENIASLVLSKFDTLPQKCKPRSQPDGRREWTPLSAIVLARSGRDPELTCVSLATGTKCLPSSAMVKCQGMVLHDSHAEILALRGLNCWLLSEAKEVLSDPSYRSPFLEFDLSGPSNAARDQPSSPMPPLKLQQDISIHFFTTEAPCGDASMEILIKSMGPGETEPWPVEDTALKTLQGRGHFSLLGYVRRKPARADADQSHSKSCTDKLTVKQFTSVLSFPTDLFIQRTENAYIRTLIVYRDQYDSTGYERAFGRSGRLSNVCSLDHPFRIDPLPEDFPRFMYDRANTDSDHECKAKVTNISALWIRCAGTAAATAADVVEVLMNGVKSGFKQWDQRPTKASIVSRYKLWQLAHSMLPFIRDEEELHRPHHQAWADGLSQSLSAETYAAAKSTILRADRITLKNGTTDALGNWENNDGDYSWNCTDV</sequence>
<dbReference type="PANTHER" id="PTHR47803:SF1">
    <property type="entry name" value="TRNA-SPECIFIC ADENOSINE DEAMINASE 1"/>
    <property type="match status" value="1"/>
</dbReference>
<dbReference type="GO" id="GO:0003723">
    <property type="term" value="F:RNA binding"/>
    <property type="evidence" value="ECO:0007669"/>
    <property type="project" value="InterPro"/>
</dbReference>
<evidence type="ECO:0000259" key="1">
    <source>
        <dbReference type="PROSITE" id="PS50141"/>
    </source>
</evidence>
<dbReference type="Proteomes" id="UP000053328">
    <property type="component" value="Unassembled WGS sequence"/>
</dbReference>
<dbReference type="SMART" id="SM00552">
    <property type="entry name" value="ADEAMc"/>
    <property type="match status" value="1"/>
</dbReference>
<dbReference type="RefSeq" id="XP_016236235.1">
    <property type="nucleotide sequence ID" value="XM_016380408.1"/>
</dbReference>